<keyword evidence="5 6" id="KW-0479">Metal-binding</keyword>
<evidence type="ECO:0000256" key="5">
    <source>
        <dbReference type="ARBA" id="ARBA00022723"/>
    </source>
</evidence>
<dbReference type="InterPro" id="IPR058547">
    <property type="entry name" value="Pelota_N"/>
</dbReference>
<comment type="similarity">
    <text evidence="3 6">Belongs to the eukaryotic release factor 1 family. Pelota subfamily.</text>
</comment>
<dbReference type="InterPro" id="IPR005142">
    <property type="entry name" value="eRF1_3"/>
</dbReference>
<dbReference type="FunFam" id="3.30.1330.30:FF:000008">
    <property type="entry name" value="Protein pelota homolog"/>
    <property type="match status" value="1"/>
</dbReference>
<reference evidence="8" key="1">
    <citation type="journal article" date="2013" name="Genetics">
        <title>The draft genome and transcriptome of Panagrellus redivivus are shaped by the harsh demands of a free-living lifestyle.</title>
        <authorList>
            <person name="Srinivasan J."/>
            <person name="Dillman A.R."/>
            <person name="Macchietto M.G."/>
            <person name="Heikkinen L."/>
            <person name="Lakso M."/>
            <person name="Fracchia K.M."/>
            <person name="Antoshechkin I."/>
            <person name="Mortazavi A."/>
            <person name="Wong G."/>
            <person name="Sternberg P.W."/>
        </authorList>
    </citation>
    <scope>NUCLEOTIDE SEQUENCE [LARGE SCALE GENOMIC DNA]</scope>
    <source>
        <strain evidence="8">MT8872</strain>
    </source>
</reference>
<dbReference type="Proteomes" id="UP000492821">
    <property type="component" value="Unassembled WGS sequence"/>
</dbReference>
<dbReference type="SMART" id="SM01194">
    <property type="entry name" value="eRF1_1"/>
    <property type="match status" value="1"/>
</dbReference>
<evidence type="ECO:0000256" key="1">
    <source>
        <dbReference type="ARBA" id="ARBA00001968"/>
    </source>
</evidence>
<comment type="cofactor">
    <cofactor evidence="1 6">
        <name>a divalent metal cation</name>
        <dbReference type="ChEBI" id="CHEBI:60240"/>
    </cofactor>
</comment>
<dbReference type="GO" id="GO:0070481">
    <property type="term" value="P:nuclear-transcribed mRNA catabolic process, non-stop decay"/>
    <property type="evidence" value="ECO:0007669"/>
    <property type="project" value="InterPro"/>
</dbReference>
<dbReference type="WBParaSite" id="Pan_g5579.t1">
    <property type="protein sequence ID" value="Pan_g5579.t1"/>
    <property type="gene ID" value="Pan_g5579"/>
</dbReference>
<dbReference type="GO" id="GO:0070651">
    <property type="term" value="P:nonfunctional rRNA decay"/>
    <property type="evidence" value="ECO:0007669"/>
    <property type="project" value="TreeGrafter"/>
</dbReference>
<dbReference type="InterPro" id="IPR005140">
    <property type="entry name" value="eRF1_Pelota-like_N"/>
</dbReference>
<dbReference type="GO" id="GO:0005737">
    <property type="term" value="C:cytoplasm"/>
    <property type="evidence" value="ECO:0007669"/>
    <property type="project" value="UniProtKB-SubCell"/>
</dbReference>
<comment type="function">
    <text evidence="6">Component of the Pelota-HBS1L complex, a complex that recognizes stalled ribosomes and triggers the No-Go Decay (NGD) pathway. In the Pelota-HBS1L complex, pelo recognizes ribosomes stalled at the 3' end of an mRNA and engages stalled ribosomes by destabilizing mRNA in the mRNA channel.</text>
</comment>
<evidence type="ECO:0000256" key="2">
    <source>
        <dbReference type="ARBA" id="ARBA00004496"/>
    </source>
</evidence>
<dbReference type="InterPro" id="IPR029064">
    <property type="entry name" value="Ribosomal_eL30-like_sf"/>
</dbReference>
<keyword evidence="8" id="KW-1185">Reference proteome</keyword>
<dbReference type="Pfam" id="PF03464">
    <property type="entry name" value="eRF1_2"/>
    <property type="match status" value="1"/>
</dbReference>
<dbReference type="GO" id="GO:0046872">
    <property type="term" value="F:metal ion binding"/>
    <property type="evidence" value="ECO:0007669"/>
    <property type="project" value="UniProtKB-KW"/>
</dbReference>
<evidence type="ECO:0000313" key="9">
    <source>
        <dbReference type="WBParaSite" id="Pan_g5579.t1"/>
    </source>
</evidence>
<dbReference type="InterPro" id="IPR004405">
    <property type="entry name" value="TF_pelota"/>
</dbReference>
<dbReference type="Pfam" id="PF03465">
    <property type="entry name" value="eRF1_3"/>
    <property type="match status" value="1"/>
</dbReference>
<name>A0A7E4W011_PANRE</name>
<evidence type="ECO:0000259" key="7">
    <source>
        <dbReference type="SMART" id="SM01194"/>
    </source>
</evidence>
<dbReference type="GO" id="GO:0070966">
    <property type="term" value="P:nuclear-transcribed mRNA catabolic process, no-go decay"/>
    <property type="evidence" value="ECO:0007669"/>
    <property type="project" value="InterPro"/>
</dbReference>
<dbReference type="NCBIfam" id="TIGR00111">
    <property type="entry name" value="pelota"/>
    <property type="match status" value="1"/>
</dbReference>
<dbReference type="SUPFAM" id="SSF53137">
    <property type="entry name" value="Translational machinery components"/>
    <property type="match status" value="1"/>
</dbReference>
<dbReference type="Gene3D" id="2.30.30.870">
    <property type="entry name" value="Pelota, domain A"/>
    <property type="match status" value="1"/>
</dbReference>
<proteinExistence type="inferred from homology"/>
<dbReference type="InterPro" id="IPR005141">
    <property type="entry name" value="eRF1_2"/>
</dbReference>
<dbReference type="GO" id="GO:0032790">
    <property type="term" value="P:ribosome disassembly"/>
    <property type="evidence" value="ECO:0007669"/>
    <property type="project" value="TreeGrafter"/>
</dbReference>
<dbReference type="GO" id="GO:0071025">
    <property type="term" value="P:RNA surveillance"/>
    <property type="evidence" value="ECO:0007669"/>
    <property type="project" value="InterPro"/>
</dbReference>
<dbReference type="PANTHER" id="PTHR10853">
    <property type="entry name" value="PELOTA"/>
    <property type="match status" value="1"/>
</dbReference>
<dbReference type="Pfam" id="PF26356">
    <property type="entry name" value="Pelota_N"/>
    <property type="match status" value="1"/>
</dbReference>
<organism evidence="8 9">
    <name type="scientific">Panagrellus redivivus</name>
    <name type="common">Microworm</name>
    <dbReference type="NCBI Taxonomy" id="6233"/>
    <lineage>
        <taxon>Eukaryota</taxon>
        <taxon>Metazoa</taxon>
        <taxon>Ecdysozoa</taxon>
        <taxon>Nematoda</taxon>
        <taxon>Chromadorea</taxon>
        <taxon>Rhabditida</taxon>
        <taxon>Tylenchina</taxon>
        <taxon>Panagrolaimomorpha</taxon>
        <taxon>Panagrolaimoidea</taxon>
        <taxon>Panagrolaimidae</taxon>
        <taxon>Panagrellus</taxon>
    </lineage>
</organism>
<comment type="subcellular location">
    <subcellularLocation>
        <location evidence="2 6">Cytoplasm</location>
    </subcellularLocation>
</comment>
<reference evidence="9" key="2">
    <citation type="submission" date="2020-10" db="UniProtKB">
        <authorList>
            <consortium name="WormBaseParasite"/>
        </authorList>
    </citation>
    <scope>IDENTIFICATION</scope>
</reference>
<feature type="domain" description="eRF1/Pelota-like N-terminal" evidence="7">
    <location>
        <begin position="1"/>
        <end position="126"/>
    </location>
</feature>
<keyword evidence="4 6" id="KW-0963">Cytoplasm</keyword>
<dbReference type="SUPFAM" id="SSF159065">
    <property type="entry name" value="Dom34/Pelota N-terminal domain-like"/>
    <property type="match status" value="1"/>
</dbReference>
<evidence type="ECO:0000313" key="8">
    <source>
        <dbReference type="Proteomes" id="UP000492821"/>
    </source>
</evidence>
<protein>
    <recommendedName>
        <fullName evidence="6">Protein pelota homolog</fullName>
    </recommendedName>
</protein>
<dbReference type="AlphaFoldDB" id="A0A7E4W011"/>
<dbReference type="InterPro" id="IPR038069">
    <property type="entry name" value="Pelota/DOM34_N"/>
</dbReference>
<dbReference type="PANTHER" id="PTHR10853:SF0">
    <property type="entry name" value="PROTEIN PELOTA HOMOLOG"/>
    <property type="match status" value="1"/>
</dbReference>
<dbReference type="Gene3D" id="3.30.1330.30">
    <property type="match status" value="1"/>
</dbReference>
<accession>A0A7E4W011</accession>
<evidence type="ECO:0000256" key="3">
    <source>
        <dbReference type="ARBA" id="ARBA00009504"/>
    </source>
</evidence>
<dbReference type="SUPFAM" id="SSF55315">
    <property type="entry name" value="L30e-like"/>
    <property type="match status" value="1"/>
</dbReference>
<dbReference type="InterPro" id="IPR042226">
    <property type="entry name" value="eFR1_2_sf"/>
</dbReference>
<evidence type="ECO:0000256" key="4">
    <source>
        <dbReference type="ARBA" id="ARBA00022490"/>
    </source>
</evidence>
<sequence length="415" mass="47425">MYIVERYIEKDNSGSMLLWCVDQDDLWHLYNTIRIGDCVAAWTDRKINACDSRSKPIRETCELEVRVTSVDFDPVYEGIRVHGVLTPDSPYTGSHHTLDIKVNMRFTLYKKCWASFDVKRIETTVGTFNEQMTSVTLHEGFAQICVITETMTVVKAKVEMQVARKRAGFAINHEKSLQRFLETVAKAFLRHIDMDSMKAVIVAAREKLNEQFVKVLFDVADQMNAPIKKKNRNKFVFGNIASGYKHSLKQILSDPSTAHLLAGSKAHEEVKTLEKFMNLFDNDPSRAFYGYKHVDMANQLSAIDTLMVSDALFRSHDIQKREKYIKLVESVQENNGKVLIFSSLHVTGEQLDQMTGVAAILRYPLPELEDEDMEEDEKEEANAVTIKVHEYVVREFPNEVFVDSDDVDAIATSTF</sequence>
<evidence type="ECO:0000256" key="6">
    <source>
        <dbReference type="RuleBase" id="RU362019"/>
    </source>
</evidence>
<dbReference type="Gene3D" id="3.30.420.60">
    <property type="entry name" value="eRF1 domain 2"/>
    <property type="match status" value="1"/>
</dbReference>